<keyword evidence="7" id="KW-0732">Signal</keyword>
<accession>A0A1C5I4E1</accession>
<feature type="chain" id="PRO_5008718342" description="phospholipase D" evidence="7">
    <location>
        <begin position="26"/>
        <end position="385"/>
    </location>
</feature>
<comment type="similarity">
    <text evidence="2">Belongs to the phospholipase D family.</text>
</comment>
<gene>
    <name evidence="9" type="ORF">GA0074704_2898</name>
</gene>
<feature type="signal peptide" evidence="7">
    <location>
        <begin position="1"/>
        <end position="25"/>
    </location>
</feature>
<sequence>MRRLIGAVLAAVLLTTTAWSGPAAAVTPVTGAIFNNPTVAGSERVIVDHIVSLIDGTPSGAEISVAMYAFDEQPVADALIRAARQRGVRVRVVLDATYRTRTPALALASATTGLGTDTTAGSWLKVCATDLACVSGAPASVNPINHNKFYLFSSTGGASKVLVQSSANLTSLNTGSYWNNAVTIVNNGPIYDAYRAYFGDLAKALHNDSDYYRMTSSDPVKSYFFPRAGATADTDTIVEVLNNVTCPGNDPGYGTVDGYTKIRIAAWKITREAIADKLRALANANCWVDIVYGTLSSGSASALAHPRIKTYQLNKADGELVHSKYLLIEGTYAGRVNTKWVFTGSHNYDDSSLRENDEAMLRINSSAIHDQYRSNFWAMRDSAQL</sequence>
<evidence type="ECO:0000256" key="6">
    <source>
        <dbReference type="ARBA" id="ARBA00023098"/>
    </source>
</evidence>
<protein>
    <recommendedName>
        <fullName evidence="3">phospholipase D</fullName>
        <ecNumber evidence="3">3.1.4.4</ecNumber>
    </recommendedName>
</protein>
<keyword evidence="10" id="KW-1185">Reference proteome</keyword>
<keyword evidence="4" id="KW-0378">Hydrolase</keyword>
<proteinExistence type="inferred from homology"/>
<dbReference type="GO" id="GO:0016891">
    <property type="term" value="F:RNA endonuclease activity producing 5'-phosphomonoesters, hydrolytic mechanism"/>
    <property type="evidence" value="ECO:0007669"/>
    <property type="project" value="TreeGrafter"/>
</dbReference>
<evidence type="ECO:0000313" key="10">
    <source>
        <dbReference type="Proteomes" id="UP000198210"/>
    </source>
</evidence>
<organism evidence="9 10">
    <name type="scientific">Micromonospora siamensis</name>
    <dbReference type="NCBI Taxonomy" id="299152"/>
    <lineage>
        <taxon>Bacteria</taxon>
        <taxon>Bacillati</taxon>
        <taxon>Actinomycetota</taxon>
        <taxon>Actinomycetes</taxon>
        <taxon>Micromonosporales</taxon>
        <taxon>Micromonosporaceae</taxon>
        <taxon>Micromonospora</taxon>
    </lineage>
</organism>
<keyword evidence="5" id="KW-0442">Lipid degradation</keyword>
<dbReference type="InterPro" id="IPR025202">
    <property type="entry name" value="PLD-like_dom"/>
</dbReference>
<dbReference type="InterPro" id="IPR051406">
    <property type="entry name" value="PLD_domain"/>
</dbReference>
<dbReference type="PROSITE" id="PS50035">
    <property type="entry name" value="PLD"/>
    <property type="match status" value="1"/>
</dbReference>
<dbReference type="RefSeq" id="WP_088970996.1">
    <property type="nucleotide sequence ID" value="NZ_JBHLYF010000016.1"/>
</dbReference>
<evidence type="ECO:0000313" key="9">
    <source>
        <dbReference type="EMBL" id="SCG53200.1"/>
    </source>
</evidence>
<dbReference type="AlphaFoldDB" id="A0A1C5I4E1"/>
<dbReference type="SUPFAM" id="SSF56024">
    <property type="entry name" value="Phospholipase D/nuclease"/>
    <property type="match status" value="2"/>
</dbReference>
<feature type="domain" description="PLD phosphodiesterase" evidence="8">
    <location>
        <begin position="317"/>
        <end position="352"/>
    </location>
</feature>
<dbReference type="InterPro" id="IPR001736">
    <property type="entry name" value="PLipase_D/transphosphatidylase"/>
</dbReference>
<evidence type="ECO:0000256" key="2">
    <source>
        <dbReference type="ARBA" id="ARBA00008664"/>
    </source>
</evidence>
<evidence type="ECO:0000259" key="8">
    <source>
        <dbReference type="PROSITE" id="PS50035"/>
    </source>
</evidence>
<evidence type="ECO:0000256" key="4">
    <source>
        <dbReference type="ARBA" id="ARBA00022801"/>
    </source>
</evidence>
<dbReference type="GO" id="GO:0004630">
    <property type="term" value="F:phospholipase D activity"/>
    <property type="evidence" value="ECO:0007669"/>
    <property type="project" value="UniProtKB-EC"/>
</dbReference>
<evidence type="ECO:0000256" key="1">
    <source>
        <dbReference type="ARBA" id="ARBA00000798"/>
    </source>
</evidence>
<dbReference type="Gene3D" id="3.30.870.10">
    <property type="entry name" value="Endonuclease Chain A"/>
    <property type="match status" value="2"/>
</dbReference>
<dbReference type="GO" id="GO:0006793">
    <property type="term" value="P:phosphorus metabolic process"/>
    <property type="evidence" value="ECO:0007669"/>
    <property type="project" value="UniProtKB-ARBA"/>
</dbReference>
<dbReference type="PANTHER" id="PTHR43856:SF1">
    <property type="entry name" value="MITOCHONDRIAL CARDIOLIPIN HYDROLASE"/>
    <property type="match status" value="1"/>
</dbReference>
<dbReference type="GO" id="GO:0016042">
    <property type="term" value="P:lipid catabolic process"/>
    <property type="evidence" value="ECO:0007669"/>
    <property type="project" value="UniProtKB-KW"/>
</dbReference>
<reference evidence="9 10" key="1">
    <citation type="submission" date="2016-06" db="EMBL/GenBank/DDBJ databases">
        <authorList>
            <person name="Kjaerup R.B."/>
            <person name="Dalgaard T.S."/>
            <person name="Juul-Madsen H.R."/>
        </authorList>
    </citation>
    <scope>NUCLEOTIDE SEQUENCE [LARGE SCALE GENOMIC DNA]</scope>
    <source>
        <strain evidence="9 10">DSM 45097</strain>
    </source>
</reference>
<dbReference type="EC" id="3.1.4.4" evidence="3"/>
<dbReference type="Pfam" id="PF13091">
    <property type="entry name" value="PLDc_2"/>
    <property type="match status" value="2"/>
</dbReference>
<evidence type="ECO:0000256" key="5">
    <source>
        <dbReference type="ARBA" id="ARBA00022963"/>
    </source>
</evidence>
<evidence type="ECO:0000256" key="7">
    <source>
        <dbReference type="SAM" id="SignalP"/>
    </source>
</evidence>
<dbReference type="EMBL" id="LT607751">
    <property type="protein sequence ID" value="SCG53200.1"/>
    <property type="molecule type" value="Genomic_DNA"/>
</dbReference>
<dbReference type="Proteomes" id="UP000198210">
    <property type="component" value="Chromosome I"/>
</dbReference>
<dbReference type="PANTHER" id="PTHR43856">
    <property type="entry name" value="CARDIOLIPIN HYDROLASE"/>
    <property type="match status" value="1"/>
</dbReference>
<keyword evidence="6" id="KW-0443">Lipid metabolism</keyword>
<name>A0A1C5I4E1_9ACTN</name>
<comment type="catalytic activity">
    <reaction evidence="1">
        <text>a 1,2-diacyl-sn-glycero-3-phosphocholine + H2O = a 1,2-diacyl-sn-glycero-3-phosphate + choline + H(+)</text>
        <dbReference type="Rhea" id="RHEA:14445"/>
        <dbReference type="ChEBI" id="CHEBI:15354"/>
        <dbReference type="ChEBI" id="CHEBI:15377"/>
        <dbReference type="ChEBI" id="CHEBI:15378"/>
        <dbReference type="ChEBI" id="CHEBI:57643"/>
        <dbReference type="ChEBI" id="CHEBI:58608"/>
        <dbReference type="EC" id="3.1.4.4"/>
    </reaction>
</comment>
<evidence type="ECO:0000256" key="3">
    <source>
        <dbReference type="ARBA" id="ARBA00012027"/>
    </source>
</evidence>